<dbReference type="InParanoid" id="Q55B27"/>
<proteinExistence type="predicted"/>
<dbReference type="FunFam" id="2.40.70.10:FF:000123">
    <property type="entry name" value="Polyprotein"/>
    <property type="match status" value="1"/>
</dbReference>
<dbReference type="Pfam" id="PF13650">
    <property type="entry name" value="Asp_protease_2"/>
    <property type="match status" value="1"/>
</dbReference>
<dbReference type="PANTHER" id="PTHR37006">
    <property type="entry name" value="RETROVIRAL-LIKE ASPARTIC PROTEASE 1"/>
    <property type="match status" value="1"/>
</dbReference>
<dbReference type="GO" id="GO:0006508">
    <property type="term" value="P:proteolysis"/>
    <property type="evidence" value="ECO:0007669"/>
    <property type="project" value="InterPro"/>
</dbReference>
<dbReference type="InterPro" id="IPR033539">
    <property type="entry name" value="Asprv1"/>
</dbReference>
<comment type="caution">
    <text evidence="1">The sequence shown here is derived from an EMBL/GenBank/DDBJ whole genome shotgun (WGS) entry which is preliminary data.</text>
</comment>
<dbReference type="Gene3D" id="2.40.70.10">
    <property type="entry name" value="Acid Proteases"/>
    <property type="match status" value="1"/>
</dbReference>
<protein>
    <recommendedName>
        <fullName evidence="3">Peptidase A2 domain-containing protein</fullName>
    </recommendedName>
</protein>
<dbReference type="CDD" id="cd00303">
    <property type="entry name" value="retropepsin_like"/>
    <property type="match status" value="1"/>
</dbReference>
<dbReference type="InterPro" id="IPR001969">
    <property type="entry name" value="Aspartic_peptidase_AS"/>
</dbReference>
<organism evidence="1 2">
    <name type="scientific">Dictyostelium discoideum</name>
    <name type="common">Social amoeba</name>
    <dbReference type="NCBI Taxonomy" id="44689"/>
    <lineage>
        <taxon>Eukaryota</taxon>
        <taxon>Amoebozoa</taxon>
        <taxon>Evosea</taxon>
        <taxon>Eumycetozoa</taxon>
        <taxon>Dictyostelia</taxon>
        <taxon>Dictyosteliales</taxon>
        <taxon>Dictyosteliaceae</taxon>
        <taxon>Dictyostelium</taxon>
    </lineage>
</organism>
<dbReference type="SUPFAM" id="SSF50630">
    <property type="entry name" value="Acid proteases"/>
    <property type="match status" value="1"/>
</dbReference>
<dbReference type="InterPro" id="IPR021109">
    <property type="entry name" value="Peptidase_aspartic_dom_sf"/>
</dbReference>
<dbReference type="AlphaFoldDB" id="Q55B27"/>
<evidence type="ECO:0008006" key="3">
    <source>
        <dbReference type="Google" id="ProtNLM"/>
    </source>
</evidence>
<dbReference type="GO" id="GO:0004190">
    <property type="term" value="F:aspartic-type endopeptidase activity"/>
    <property type="evidence" value="ECO:0007669"/>
    <property type="project" value="InterPro"/>
</dbReference>
<accession>Q55B27</accession>
<name>Q55B27_DICDI</name>
<dbReference type="GO" id="GO:0016020">
    <property type="term" value="C:membrane"/>
    <property type="evidence" value="ECO:0007669"/>
    <property type="project" value="InterPro"/>
</dbReference>
<dbReference type="VEuPathDB" id="AmoebaDB:DDB_G0271456"/>
<dbReference type="GeneID" id="8617977"/>
<dbReference type="dictyBase" id="DDB_G0271456"/>
<dbReference type="PaxDb" id="44689-DDB0216837"/>
<dbReference type="PANTHER" id="PTHR37006:SF1">
    <property type="entry name" value="RETROVIRAL-LIKE ASPARTIC PROTEASE 1"/>
    <property type="match status" value="1"/>
</dbReference>
<dbReference type="EMBL" id="AAFI02000006">
    <property type="protein sequence ID" value="EAL71858.1"/>
    <property type="molecule type" value="Genomic_DNA"/>
</dbReference>
<dbReference type="RefSeq" id="XP_645785.1">
    <property type="nucleotide sequence ID" value="XM_640693.1"/>
</dbReference>
<evidence type="ECO:0000313" key="1">
    <source>
        <dbReference type="EMBL" id="EAL71858.1"/>
    </source>
</evidence>
<evidence type="ECO:0000313" key="2">
    <source>
        <dbReference type="Proteomes" id="UP000002195"/>
    </source>
</evidence>
<reference evidence="1 2" key="1">
    <citation type="journal article" date="2005" name="Nature">
        <title>The genome of the social amoeba Dictyostelium discoideum.</title>
        <authorList>
            <consortium name="The Dictyostelium discoideum Sequencing Consortium"/>
            <person name="Eichinger L."/>
            <person name="Pachebat J.A."/>
            <person name="Glockner G."/>
            <person name="Rajandream M.A."/>
            <person name="Sucgang R."/>
            <person name="Berriman M."/>
            <person name="Song J."/>
            <person name="Olsen R."/>
            <person name="Szafranski K."/>
            <person name="Xu Q."/>
            <person name="Tunggal B."/>
            <person name="Kummerfeld S."/>
            <person name="Madera M."/>
            <person name="Konfortov B.A."/>
            <person name="Rivero F."/>
            <person name="Bankier A.T."/>
            <person name="Lehmann R."/>
            <person name="Hamlin N."/>
            <person name="Davies R."/>
            <person name="Gaudet P."/>
            <person name="Fey P."/>
            <person name="Pilcher K."/>
            <person name="Chen G."/>
            <person name="Saunders D."/>
            <person name="Sodergren E."/>
            <person name="Davis P."/>
            <person name="Kerhornou A."/>
            <person name="Nie X."/>
            <person name="Hall N."/>
            <person name="Anjard C."/>
            <person name="Hemphill L."/>
            <person name="Bason N."/>
            <person name="Farbrother P."/>
            <person name="Desany B."/>
            <person name="Just E."/>
            <person name="Morio T."/>
            <person name="Rost R."/>
            <person name="Churcher C."/>
            <person name="Cooper J."/>
            <person name="Haydock S."/>
            <person name="van Driessche N."/>
            <person name="Cronin A."/>
            <person name="Goodhead I."/>
            <person name="Muzny D."/>
            <person name="Mourier T."/>
            <person name="Pain A."/>
            <person name="Lu M."/>
            <person name="Harper D."/>
            <person name="Lindsay R."/>
            <person name="Hauser H."/>
            <person name="James K."/>
            <person name="Quiles M."/>
            <person name="Madan Babu M."/>
            <person name="Saito T."/>
            <person name="Buchrieser C."/>
            <person name="Wardroper A."/>
            <person name="Felder M."/>
            <person name="Thangavelu M."/>
            <person name="Johnson D."/>
            <person name="Knights A."/>
            <person name="Loulseged H."/>
            <person name="Mungall K."/>
            <person name="Oliver K."/>
            <person name="Price C."/>
            <person name="Quail M.A."/>
            <person name="Urushihara H."/>
            <person name="Hernandez J."/>
            <person name="Rabbinowitsch E."/>
            <person name="Steffen D."/>
            <person name="Sanders M."/>
            <person name="Ma J."/>
            <person name="Kohara Y."/>
            <person name="Sharp S."/>
            <person name="Simmonds M."/>
            <person name="Spiegler S."/>
            <person name="Tivey A."/>
            <person name="Sugano S."/>
            <person name="White B."/>
            <person name="Walker D."/>
            <person name="Woodward J."/>
            <person name="Winckler T."/>
            <person name="Tanaka Y."/>
            <person name="Shaulsky G."/>
            <person name="Schleicher M."/>
            <person name="Weinstock G."/>
            <person name="Rosenthal A."/>
            <person name="Cox E.C."/>
            <person name="Chisholm R.L."/>
            <person name="Gibbs R."/>
            <person name="Loomis W.F."/>
            <person name="Platzer M."/>
            <person name="Kay R.R."/>
            <person name="Williams J."/>
            <person name="Dear P.H."/>
            <person name="Noegel A.A."/>
            <person name="Barrell B."/>
            <person name="Kuspa A."/>
        </authorList>
    </citation>
    <scope>NUCLEOTIDE SEQUENCE [LARGE SCALE GENOMIC DNA]</scope>
    <source>
        <strain evidence="1 2">AX4</strain>
    </source>
</reference>
<dbReference type="HOGENOM" id="CLU_426680_0_0_1"/>
<dbReference type="KEGG" id="ddi:DDB_G0271456"/>
<dbReference type="PROSITE" id="PS00141">
    <property type="entry name" value="ASP_PROTEASE"/>
    <property type="match status" value="1"/>
</dbReference>
<keyword evidence="2" id="KW-1185">Reference proteome</keyword>
<dbReference type="PhylomeDB" id="Q55B27"/>
<dbReference type="SMR" id="Q55B27"/>
<gene>
    <name evidence="1" type="ORF">DDB_G0271456</name>
</gene>
<sequence length="642" mass="72386">MSNNENVIFSGDGKGLSFRKFKHLLLLIHGEEISKADIIRKLRNNALEYAATLDTDLTAMEIIEDLKDAFDIGDSDDLTELTKLGEYKYNTLDILIGKFLSKCSAVDISEKFKIQLFYSAVGTELGIEITKCAPKSLKRAIDIAKSCEDGSIRIKGRSMYTGQLVAKTLQEFGNQRYLGSGSGYSATSPQYVTSQNEQQSIESEEISTPIFKNQYYNRSPQMSPQSSPYKAPQNQVNSITKFCKYCKKKGHVIQECWSKDKKNNYNENKQSYNNHSTNAITMVNNSTINSIGIDSMNAALLINNKNVRGLIDTGSSLTIVWESIAKKLKLKIENKQYSVKSASNNEIKIIGISNTTIKLGKAFARVKVNVVKDNDTSIDCIFGIDTIIGLNLVIDFKEMIIKNLEFNVGTKLISKETQPCIQTIFKTVSDYSNNNNNNNNNKSSKSELLTDTDHLIENFNSHHILSIKSYPTIEEQLPIDYDIPEFLFQEPIDSPITSNLPLKSISLNQTENSIIKSQITSIQPLIRNPCTNLSRLDFAHNFAQIVNNNLKRPCLIKDNLGKDQLSQINKKVSRSNIQVGDYVYLQSTVGPVKLNKSWEGLFKVHERVSDLKFKLVLDNIKNHDVFYIKRLKNFFQLKGGDM</sequence>
<dbReference type="MEROPS" id="A28.A08"/>
<dbReference type="FunCoup" id="Q55B27">
    <property type="interactions" value="5"/>
</dbReference>
<dbReference type="Proteomes" id="UP000002195">
    <property type="component" value="Unassembled WGS sequence"/>
</dbReference>